<dbReference type="Proteomes" id="UP001500325">
    <property type="component" value="Unassembled WGS sequence"/>
</dbReference>
<dbReference type="CDD" id="cd02440">
    <property type="entry name" value="AdoMet_MTases"/>
    <property type="match status" value="1"/>
</dbReference>
<evidence type="ECO:0000256" key="3">
    <source>
        <dbReference type="ARBA" id="ARBA00022691"/>
    </source>
</evidence>
<evidence type="ECO:0000256" key="1">
    <source>
        <dbReference type="ARBA" id="ARBA00022603"/>
    </source>
</evidence>
<dbReference type="InterPro" id="IPR041698">
    <property type="entry name" value="Methyltransf_25"/>
</dbReference>
<evidence type="ECO:0000259" key="4">
    <source>
        <dbReference type="Pfam" id="PF13649"/>
    </source>
</evidence>
<comment type="caution">
    <text evidence="5">The sequence shown here is derived from an EMBL/GenBank/DDBJ whole genome shotgun (WGS) entry which is preliminary data.</text>
</comment>
<dbReference type="EMBL" id="BAABIC010000002">
    <property type="protein sequence ID" value="GAA4677554.1"/>
    <property type="molecule type" value="Genomic_DNA"/>
</dbReference>
<dbReference type="RefSeq" id="WP_345378376.1">
    <property type="nucleotide sequence ID" value="NZ_BAABIC010000002.1"/>
</dbReference>
<dbReference type="PANTHER" id="PTHR43464:SF19">
    <property type="entry name" value="UBIQUINONE BIOSYNTHESIS O-METHYLTRANSFERASE, MITOCHONDRIAL"/>
    <property type="match status" value="1"/>
</dbReference>
<gene>
    <name evidence="5" type="ORF">GCM10023215_07850</name>
</gene>
<proteinExistence type="predicted"/>
<dbReference type="PANTHER" id="PTHR43464">
    <property type="entry name" value="METHYLTRANSFERASE"/>
    <property type="match status" value="1"/>
</dbReference>
<accession>A0ABP8W056</accession>
<evidence type="ECO:0000313" key="5">
    <source>
        <dbReference type="EMBL" id="GAA4677554.1"/>
    </source>
</evidence>
<dbReference type="Gene3D" id="3.40.50.150">
    <property type="entry name" value="Vaccinia Virus protein VP39"/>
    <property type="match status" value="1"/>
</dbReference>
<name>A0ABP8W056_9PSEU</name>
<sequence length="214" mass="22362">MPTTVRTDPSRVLSPVLPAYDRGATSYDSRTGLFASYRRRLVDLLPLRAGDVVLDVGCGTGLCFARIEERIGPGGRIVGVDSAPRMLDLAAKRAAAHGWHNVLGIEAPAAEAELPTVDHVLFCAVHDVLQSPAALDNVLAAVRPGGTVAAGGGKWAPGWALAVNAAVFALHAPYVTSLQGFGRPWALLAERVPDLAVQEVAMGGGYLARGRLPA</sequence>
<dbReference type="InterPro" id="IPR029063">
    <property type="entry name" value="SAM-dependent_MTases_sf"/>
</dbReference>
<keyword evidence="1" id="KW-0489">Methyltransferase</keyword>
<keyword evidence="6" id="KW-1185">Reference proteome</keyword>
<organism evidence="5 6">
    <name type="scientific">Pseudonocardia yuanmonensis</name>
    <dbReference type="NCBI Taxonomy" id="1095914"/>
    <lineage>
        <taxon>Bacteria</taxon>
        <taxon>Bacillati</taxon>
        <taxon>Actinomycetota</taxon>
        <taxon>Actinomycetes</taxon>
        <taxon>Pseudonocardiales</taxon>
        <taxon>Pseudonocardiaceae</taxon>
        <taxon>Pseudonocardia</taxon>
    </lineage>
</organism>
<protein>
    <recommendedName>
        <fullName evidence="4">Methyltransferase domain-containing protein</fullName>
    </recommendedName>
</protein>
<dbReference type="Pfam" id="PF13649">
    <property type="entry name" value="Methyltransf_25"/>
    <property type="match status" value="1"/>
</dbReference>
<reference evidence="6" key="1">
    <citation type="journal article" date="2019" name="Int. J. Syst. Evol. Microbiol.">
        <title>The Global Catalogue of Microorganisms (GCM) 10K type strain sequencing project: providing services to taxonomists for standard genome sequencing and annotation.</title>
        <authorList>
            <consortium name="The Broad Institute Genomics Platform"/>
            <consortium name="The Broad Institute Genome Sequencing Center for Infectious Disease"/>
            <person name="Wu L."/>
            <person name="Ma J."/>
        </authorList>
    </citation>
    <scope>NUCLEOTIDE SEQUENCE [LARGE SCALE GENOMIC DNA]</scope>
    <source>
        <strain evidence="6">JCM 18055</strain>
    </source>
</reference>
<dbReference type="SUPFAM" id="SSF53335">
    <property type="entry name" value="S-adenosyl-L-methionine-dependent methyltransferases"/>
    <property type="match status" value="1"/>
</dbReference>
<evidence type="ECO:0000256" key="2">
    <source>
        <dbReference type="ARBA" id="ARBA00022679"/>
    </source>
</evidence>
<evidence type="ECO:0000313" key="6">
    <source>
        <dbReference type="Proteomes" id="UP001500325"/>
    </source>
</evidence>
<feature type="domain" description="Methyltransferase" evidence="4">
    <location>
        <begin position="53"/>
        <end position="146"/>
    </location>
</feature>
<keyword evidence="3" id="KW-0949">S-adenosyl-L-methionine</keyword>
<keyword evidence="2" id="KW-0808">Transferase</keyword>